<reference evidence="2 3" key="2">
    <citation type="submission" date="2018-11" db="EMBL/GenBank/DDBJ databases">
        <authorList>
            <consortium name="Pathogen Informatics"/>
        </authorList>
    </citation>
    <scope>NUCLEOTIDE SEQUENCE [LARGE SCALE GENOMIC DNA]</scope>
</reference>
<gene>
    <name evidence="2" type="ORF">GPUH_LOCUS12728</name>
</gene>
<keyword evidence="3" id="KW-1185">Reference proteome</keyword>
<dbReference type="EMBL" id="UYRT01079555">
    <property type="protein sequence ID" value="VDN20947.1"/>
    <property type="molecule type" value="Genomic_DNA"/>
</dbReference>
<proteinExistence type="predicted"/>
<name>A0A183DVI7_9BILA</name>
<dbReference type="AlphaFoldDB" id="A0A183DVI7"/>
<keyword evidence="1" id="KW-0732">Signal</keyword>
<organism evidence="4">
    <name type="scientific">Gongylonema pulchrum</name>
    <dbReference type="NCBI Taxonomy" id="637853"/>
    <lineage>
        <taxon>Eukaryota</taxon>
        <taxon>Metazoa</taxon>
        <taxon>Ecdysozoa</taxon>
        <taxon>Nematoda</taxon>
        <taxon>Chromadorea</taxon>
        <taxon>Rhabditida</taxon>
        <taxon>Spirurina</taxon>
        <taxon>Spiruromorpha</taxon>
        <taxon>Spiruroidea</taxon>
        <taxon>Gongylonematidae</taxon>
        <taxon>Gongylonema</taxon>
    </lineage>
</organism>
<feature type="chain" id="PRO_5043138895" evidence="1">
    <location>
        <begin position="19"/>
        <end position="279"/>
    </location>
</feature>
<evidence type="ECO:0000256" key="1">
    <source>
        <dbReference type="SAM" id="SignalP"/>
    </source>
</evidence>
<reference evidence="4" key="1">
    <citation type="submission" date="2016-06" db="UniProtKB">
        <authorList>
            <consortium name="WormBaseParasite"/>
        </authorList>
    </citation>
    <scope>IDENTIFICATION</scope>
</reference>
<sequence length="279" mass="31417">MFLESFLTVHFFFRTILYEAVVLDVSGGALFGMSCEGHQEQLSEWSHCIIPHGDLADAVSNFLKSVKDYGCKVTEKKFREIEIRKLNDYLSPKEQNFQLPPRKVIKFGLNFLRNHSSSYLEHPLYKRVTTQNCGKCGRRIRCCKFGFILCRKTHQDSRSRIPSICQEDHLWHTLLAPKQISACLQEMYPDAVAPLDGCNVSGYVAAELASLSRGPAYQYVEPLLCQILGTRIPAVNCARYCDKCHCCCFAYSPQPNGECVLASSSDPTTHCPSSPTARS</sequence>
<evidence type="ECO:0000313" key="2">
    <source>
        <dbReference type="EMBL" id="VDN20947.1"/>
    </source>
</evidence>
<feature type="signal peptide" evidence="1">
    <location>
        <begin position="1"/>
        <end position="18"/>
    </location>
</feature>
<evidence type="ECO:0000313" key="3">
    <source>
        <dbReference type="Proteomes" id="UP000271098"/>
    </source>
</evidence>
<dbReference type="OrthoDB" id="5829051at2759"/>
<dbReference type="Proteomes" id="UP000271098">
    <property type="component" value="Unassembled WGS sequence"/>
</dbReference>
<accession>A0A183DVI7</accession>
<protein>
    <submittedName>
        <fullName evidence="4">MYND-type domain-containing protein</fullName>
    </submittedName>
</protein>
<evidence type="ECO:0000313" key="4">
    <source>
        <dbReference type="WBParaSite" id="GPUH_0001274201-mRNA-1"/>
    </source>
</evidence>
<dbReference type="WBParaSite" id="GPUH_0001274201-mRNA-1">
    <property type="protein sequence ID" value="GPUH_0001274201-mRNA-1"/>
    <property type="gene ID" value="GPUH_0001274201"/>
</dbReference>